<evidence type="ECO:0000313" key="3">
    <source>
        <dbReference type="Proteomes" id="UP000183371"/>
    </source>
</evidence>
<feature type="compositionally biased region" description="Basic and acidic residues" evidence="1">
    <location>
        <begin position="1"/>
        <end position="16"/>
    </location>
</feature>
<feature type="region of interest" description="Disordered" evidence="1">
    <location>
        <begin position="1"/>
        <end position="51"/>
    </location>
</feature>
<keyword evidence="3" id="KW-1185">Reference proteome</keyword>
<reference evidence="3" key="1">
    <citation type="submission" date="2016-10" db="EMBL/GenBank/DDBJ databases">
        <authorList>
            <person name="Varghese N."/>
            <person name="Submissions S."/>
        </authorList>
    </citation>
    <scope>NUCLEOTIDE SEQUENCE [LARGE SCALE GENOMIC DNA]</scope>
    <source>
        <strain evidence="3">DSM 17465</strain>
    </source>
</reference>
<feature type="compositionally biased region" description="Polar residues" evidence="1">
    <location>
        <begin position="175"/>
        <end position="195"/>
    </location>
</feature>
<proteinExistence type="predicted"/>
<evidence type="ECO:0000256" key="1">
    <source>
        <dbReference type="SAM" id="MobiDB-lite"/>
    </source>
</evidence>
<name>A0A1I6ZWN1_9HYPH</name>
<sequence>MSHTDEQFELIPHEEESGPDDVFPSARRSGSRESRGRGRPKGAKNKKTEQLQKMWSARGFKDPLMFQGEFLSSHPADLWKWFVEEQAKVDGLTLADAIIKALKGKLDGIPTIPEIVAMQLKTADHVAPYLHGKMPVREESDDDERLPVLMIDLGTDQVNEGKYLDADEEPMSIGAQEQSSDDQTQRNQRVSGDDE</sequence>
<accession>A0A1I6ZWN1</accession>
<protein>
    <submittedName>
        <fullName evidence="2">Uncharacterized protein</fullName>
    </submittedName>
</protein>
<dbReference type="Proteomes" id="UP000183371">
    <property type="component" value="Unassembled WGS sequence"/>
</dbReference>
<dbReference type="RefSeq" id="WP_054782854.1">
    <property type="nucleotide sequence ID" value="NZ_FPBD01000002.1"/>
</dbReference>
<dbReference type="AlphaFoldDB" id="A0A1I6ZWN1"/>
<organism evidence="2 3">
    <name type="scientific">Pseudovibrio denitrificans</name>
    <dbReference type="NCBI Taxonomy" id="258256"/>
    <lineage>
        <taxon>Bacteria</taxon>
        <taxon>Pseudomonadati</taxon>
        <taxon>Pseudomonadota</taxon>
        <taxon>Alphaproteobacteria</taxon>
        <taxon>Hyphomicrobiales</taxon>
        <taxon>Stappiaceae</taxon>
        <taxon>Pseudovibrio</taxon>
    </lineage>
</organism>
<evidence type="ECO:0000313" key="2">
    <source>
        <dbReference type="EMBL" id="SFT67045.1"/>
    </source>
</evidence>
<dbReference type="EMBL" id="FPBD01000002">
    <property type="protein sequence ID" value="SFT67045.1"/>
    <property type="molecule type" value="Genomic_DNA"/>
</dbReference>
<feature type="region of interest" description="Disordered" evidence="1">
    <location>
        <begin position="163"/>
        <end position="195"/>
    </location>
</feature>
<gene>
    <name evidence="2" type="ORF">SAMN05444141_102663</name>
</gene>